<evidence type="ECO:0000313" key="2">
    <source>
        <dbReference type="Proteomes" id="UP000309661"/>
    </source>
</evidence>
<organism evidence="1 2">
    <name type="scientific">Escherichia phage vB_Eco_mar004NP2</name>
    <dbReference type="NCBI Taxonomy" id="2419762"/>
    <lineage>
        <taxon>Viruses</taxon>
        <taxon>Duplodnaviria</taxon>
        <taxon>Heunggongvirae</taxon>
        <taxon>Uroviricota</taxon>
        <taxon>Caudoviricetes</taxon>
        <taxon>Demerecviridae</taxon>
        <taxon>Markadamsvirinae</taxon>
        <taxon>Tequintavirus</taxon>
        <taxon>Tequintavirus mar004NP2</taxon>
    </lineage>
</organism>
<keyword evidence="2" id="KW-1185">Reference proteome</keyword>
<accession>A0A3P4A772</accession>
<name>A0A3P4A772_9CAUD</name>
<protein>
    <submittedName>
        <fullName evidence="1">Uncharacterized protein</fullName>
    </submittedName>
</protein>
<evidence type="ECO:0000313" key="1">
    <source>
        <dbReference type="EMBL" id="VCU43519.1"/>
    </source>
</evidence>
<sequence length="38" mass="4354">MWISLWISPYIVAYRVKSFCAVNKLVDNLNDSGSHLGR</sequence>
<reference evidence="1 2" key="1">
    <citation type="submission" date="2018-10" db="EMBL/GenBank/DDBJ databases">
        <authorList>
            <person name="Redgwell R T."/>
            <person name="Michniewski S."/>
            <person name="Millard A."/>
        </authorList>
    </citation>
    <scope>NUCLEOTIDE SEQUENCE [LARGE SCALE GENOMIC DNA]</scope>
    <source>
        <strain evidence="1 2">Escherichia virus vB_Eco_mar004NP2</strain>
    </source>
</reference>
<dbReference type="EMBL" id="LR027384">
    <property type="protein sequence ID" value="VCU43519.1"/>
    <property type="molecule type" value="Genomic_DNA"/>
</dbReference>
<gene>
    <name evidence="1" type="ORF">MAR004NP2_00125</name>
</gene>
<proteinExistence type="predicted"/>
<dbReference type="Proteomes" id="UP000309661">
    <property type="component" value="Segment"/>
</dbReference>